<dbReference type="Pfam" id="PF08241">
    <property type="entry name" value="Methyltransf_11"/>
    <property type="match status" value="1"/>
</dbReference>
<dbReference type="InterPro" id="IPR013216">
    <property type="entry name" value="Methyltransf_11"/>
</dbReference>
<name>A0A3B1A2K9_9ZZZZ</name>
<keyword evidence="2" id="KW-0489">Methyltransferase</keyword>
<dbReference type="PANTHER" id="PTHR45036:SF1">
    <property type="entry name" value="METHYLTRANSFERASE LIKE 7A"/>
    <property type="match status" value="1"/>
</dbReference>
<dbReference type="SUPFAM" id="SSF53335">
    <property type="entry name" value="S-adenosyl-L-methionine-dependent methyltransferases"/>
    <property type="match status" value="1"/>
</dbReference>
<organism evidence="2">
    <name type="scientific">hydrothermal vent metagenome</name>
    <dbReference type="NCBI Taxonomy" id="652676"/>
    <lineage>
        <taxon>unclassified sequences</taxon>
        <taxon>metagenomes</taxon>
        <taxon>ecological metagenomes</taxon>
    </lineage>
</organism>
<dbReference type="CDD" id="cd02440">
    <property type="entry name" value="AdoMet_MTases"/>
    <property type="match status" value="1"/>
</dbReference>
<reference evidence="2" key="1">
    <citation type="submission" date="2018-06" db="EMBL/GenBank/DDBJ databases">
        <authorList>
            <person name="Zhirakovskaya E."/>
        </authorList>
    </citation>
    <scope>NUCLEOTIDE SEQUENCE</scope>
</reference>
<dbReference type="PANTHER" id="PTHR45036">
    <property type="entry name" value="METHYLTRANSFERASE LIKE 7B"/>
    <property type="match status" value="1"/>
</dbReference>
<dbReference type="Gene3D" id="3.40.50.150">
    <property type="entry name" value="Vaccinia Virus protein VP39"/>
    <property type="match status" value="1"/>
</dbReference>
<dbReference type="GO" id="GO:0032259">
    <property type="term" value="P:methylation"/>
    <property type="evidence" value="ECO:0007669"/>
    <property type="project" value="UniProtKB-KW"/>
</dbReference>
<accession>A0A3B1A2K9</accession>
<dbReference type="AlphaFoldDB" id="A0A3B1A2K9"/>
<evidence type="ECO:0000313" key="2">
    <source>
        <dbReference type="EMBL" id="VAW93827.1"/>
    </source>
</evidence>
<keyword evidence="2" id="KW-0808">Transferase</keyword>
<feature type="domain" description="Methyltransferase type 11" evidence="1">
    <location>
        <begin position="44"/>
        <end position="135"/>
    </location>
</feature>
<protein>
    <submittedName>
        <fullName evidence="2">Probable phosphatidylethanolamine N-methyltransferase</fullName>
    </submittedName>
</protein>
<sequence>MSLKHSYTLIAPIYDAMVATGTASMRKKSLAQLNDVSGKKILLTGVGTGLDFEHLPTGAEYHGIDLTPAMLRRAEQRIKPGQSIKLHLGDVTALPFDKAEFDIVISHLILAVVPKPEKMIIEVERVLKPGGQVLILDKFLRPGQLALGRRLLNLFIRHIATRTNVVFEQVLAHAPKLKLVSDEPTMVGGWFRRIKLVRE</sequence>
<dbReference type="InterPro" id="IPR052356">
    <property type="entry name" value="Thiol_S-MT"/>
</dbReference>
<evidence type="ECO:0000259" key="1">
    <source>
        <dbReference type="Pfam" id="PF08241"/>
    </source>
</evidence>
<gene>
    <name evidence="2" type="ORF">MNBD_GAMMA21-143</name>
</gene>
<dbReference type="InterPro" id="IPR029063">
    <property type="entry name" value="SAM-dependent_MTases_sf"/>
</dbReference>
<dbReference type="GO" id="GO:0008757">
    <property type="term" value="F:S-adenosylmethionine-dependent methyltransferase activity"/>
    <property type="evidence" value="ECO:0007669"/>
    <property type="project" value="InterPro"/>
</dbReference>
<proteinExistence type="predicted"/>
<dbReference type="EMBL" id="UOFR01000023">
    <property type="protein sequence ID" value="VAW93827.1"/>
    <property type="molecule type" value="Genomic_DNA"/>
</dbReference>